<feature type="chain" id="PRO_5042102795" evidence="1">
    <location>
        <begin position="19"/>
        <end position="317"/>
    </location>
</feature>
<name>A0AAD5XFA6_9FUNG</name>
<sequence length="317" mass="33398">MLLSAVLSVVASTAIVSAQVTSDPCVTQPGLPDCCIGSYPNITACVQDNWYLGSLVDECMPLSLNNGVVSGQYVYIKDETQNNYYNKGLYPTIVDAEGYVQSFCMGDYLPPGSLKLPDGGILFAHVLKNFTVTGQNYYQIHGALDCDVLHVNCTASSPDAYDDGGQYDSGPFISCGKEPYSGVDATASGNLGFQDYVEMAGDGQFCQRVCEPGNREVGLPCDVTHDTEGCTRFMGVSFDDASWTYTDASNPSVVSSESVSLPPTTTTTTVPPTTSTVTTVNSAGTGVAGSTATTATKSGVEGRGVGVFILLISYLFF</sequence>
<evidence type="ECO:0000256" key="1">
    <source>
        <dbReference type="SAM" id="SignalP"/>
    </source>
</evidence>
<proteinExistence type="predicted"/>
<accession>A0AAD5XFA6</accession>
<keyword evidence="3" id="KW-1185">Reference proteome</keyword>
<dbReference type="AlphaFoldDB" id="A0AAD5XFA6"/>
<gene>
    <name evidence="2" type="ORF">HK100_000862</name>
</gene>
<dbReference type="Proteomes" id="UP001211907">
    <property type="component" value="Unassembled WGS sequence"/>
</dbReference>
<dbReference type="EMBL" id="JADGJH010001177">
    <property type="protein sequence ID" value="KAJ3117263.1"/>
    <property type="molecule type" value="Genomic_DNA"/>
</dbReference>
<organism evidence="2 3">
    <name type="scientific">Physocladia obscura</name>
    <dbReference type="NCBI Taxonomy" id="109957"/>
    <lineage>
        <taxon>Eukaryota</taxon>
        <taxon>Fungi</taxon>
        <taxon>Fungi incertae sedis</taxon>
        <taxon>Chytridiomycota</taxon>
        <taxon>Chytridiomycota incertae sedis</taxon>
        <taxon>Chytridiomycetes</taxon>
        <taxon>Chytridiales</taxon>
        <taxon>Chytriomycetaceae</taxon>
        <taxon>Physocladia</taxon>
    </lineage>
</organism>
<protein>
    <submittedName>
        <fullName evidence="2">Uncharacterized protein</fullName>
    </submittedName>
</protein>
<reference evidence="2" key="1">
    <citation type="submission" date="2020-05" db="EMBL/GenBank/DDBJ databases">
        <title>Phylogenomic resolution of chytrid fungi.</title>
        <authorList>
            <person name="Stajich J.E."/>
            <person name="Amses K."/>
            <person name="Simmons R."/>
            <person name="Seto K."/>
            <person name="Myers J."/>
            <person name="Bonds A."/>
            <person name="Quandt C.A."/>
            <person name="Barry K."/>
            <person name="Liu P."/>
            <person name="Grigoriev I."/>
            <person name="Longcore J.E."/>
            <person name="James T.Y."/>
        </authorList>
    </citation>
    <scope>NUCLEOTIDE SEQUENCE</scope>
    <source>
        <strain evidence="2">JEL0513</strain>
    </source>
</reference>
<feature type="signal peptide" evidence="1">
    <location>
        <begin position="1"/>
        <end position="18"/>
    </location>
</feature>
<comment type="caution">
    <text evidence="2">The sequence shown here is derived from an EMBL/GenBank/DDBJ whole genome shotgun (WGS) entry which is preliminary data.</text>
</comment>
<keyword evidence="1" id="KW-0732">Signal</keyword>
<evidence type="ECO:0000313" key="2">
    <source>
        <dbReference type="EMBL" id="KAJ3117263.1"/>
    </source>
</evidence>
<evidence type="ECO:0000313" key="3">
    <source>
        <dbReference type="Proteomes" id="UP001211907"/>
    </source>
</evidence>